<dbReference type="PANTHER" id="PTHR47835">
    <property type="entry name" value="HFM1, ATP DEPENDENT DNA HELICASE HOMOLOG"/>
    <property type="match status" value="1"/>
</dbReference>
<dbReference type="FunFam" id="1.10.3380.10:FF:000012">
    <property type="entry name" value="DEAD/DEAH box DNA helicase"/>
    <property type="match status" value="1"/>
</dbReference>
<keyword evidence="5" id="KW-0067">ATP-binding</keyword>
<feature type="domain" description="Helicase ATP-binding" evidence="12">
    <location>
        <begin position="247"/>
        <end position="421"/>
    </location>
</feature>
<comment type="catalytic activity">
    <reaction evidence="8">
        <text>Couples ATP hydrolysis with the unwinding of duplex DNA by translocating in the 3'-5' direction.</text>
        <dbReference type="EC" id="5.6.2.4"/>
    </reaction>
</comment>
<feature type="compositionally biased region" description="Basic and acidic residues" evidence="11">
    <location>
        <begin position="19"/>
        <end position="33"/>
    </location>
</feature>
<feature type="region of interest" description="Disordered" evidence="11">
    <location>
        <begin position="1"/>
        <end position="51"/>
    </location>
</feature>
<evidence type="ECO:0000313" key="14">
    <source>
        <dbReference type="EMBL" id="KAH0544379.1"/>
    </source>
</evidence>
<comment type="catalytic activity">
    <reaction evidence="10">
        <text>ATP + H2O = ADP + phosphate + H(+)</text>
        <dbReference type="Rhea" id="RHEA:13065"/>
        <dbReference type="ChEBI" id="CHEBI:15377"/>
        <dbReference type="ChEBI" id="CHEBI:15378"/>
        <dbReference type="ChEBI" id="CHEBI:30616"/>
        <dbReference type="ChEBI" id="CHEBI:43474"/>
        <dbReference type="ChEBI" id="CHEBI:456216"/>
        <dbReference type="EC" id="5.6.2.4"/>
    </reaction>
</comment>
<evidence type="ECO:0000256" key="10">
    <source>
        <dbReference type="ARBA" id="ARBA00048988"/>
    </source>
</evidence>
<evidence type="ECO:0000256" key="11">
    <source>
        <dbReference type="SAM" id="MobiDB-lite"/>
    </source>
</evidence>
<evidence type="ECO:0000256" key="6">
    <source>
        <dbReference type="ARBA" id="ARBA00023235"/>
    </source>
</evidence>
<dbReference type="FunFam" id="1.10.10.10:FF:000012">
    <property type="entry name" value="U5 small nuclear ribonucleoprotein helicase"/>
    <property type="match status" value="1"/>
</dbReference>
<dbReference type="InterPro" id="IPR004179">
    <property type="entry name" value="Sec63-dom"/>
</dbReference>
<keyword evidence="15" id="KW-1185">Reference proteome</keyword>
<name>A0A9P8L5A5_9PEZI</name>
<dbReference type="PANTHER" id="PTHR47835:SF3">
    <property type="entry name" value="HELICASE FOR MEIOSIS 1"/>
    <property type="match status" value="1"/>
</dbReference>
<feature type="domain" description="Helicase C-terminal" evidence="13">
    <location>
        <begin position="437"/>
        <end position="628"/>
    </location>
</feature>
<accession>A0A9P8L5A5</accession>
<proteinExistence type="inferred from homology"/>
<evidence type="ECO:0000256" key="5">
    <source>
        <dbReference type="ARBA" id="ARBA00022840"/>
    </source>
</evidence>
<keyword evidence="7" id="KW-0469">Meiosis</keyword>
<evidence type="ECO:0000259" key="12">
    <source>
        <dbReference type="PROSITE" id="PS51192"/>
    </source>
</evidence>
<comment type="caution">
    <text evidence="14">The sequence shown here is derived from an EMBL/GenBank/DDBJ whole genome shotgun (WGS) entry which is preliminary data.</text>
</comment>
<dbReference type="InterPro" id="IPR011545">
    <property type="entry name" value="DEAD/DEAH_box_helicase_dom"/>
</dbReference>
<dbReference type="SUPFAM" id="SSF52540">
    <property type="entry name" value="P-loop containing nucleoside triphosphate hydrolases"/>
    <property type="match status" value="1"/>
</dbReference>
<feature type="compositionally biased region" description="Polar residues" evidence="11">
    <location>
        <begin position="1"/>
        <end position="18"/>
    </location>
</feature>
<dbReference type="InterPro" id="IPR057842">
    <property type="entry name" value="WH_MER3"/>
</dbReference>
<feature type="region of interest" description="Disordered" evidence="11">
    <location>
        <begin position="1102"/>
        <end position="1138"/>
    </location>
</feature>
<evidence type="ECO:0000256" key="3">
    <source>
        <dbReference type="ARBA" id="ARBA00022801"/>
    </source>
</evidence>
<dbReference type="InterPro" id="IPR036388">
    <property type="entry name" value="WH-like_DNA-bd_sf"/>
</dbReference>
<dbReference type="PROSITE" id="PS51194">
    <property type="entry name" value="HELICASE_CTER"/>
    <property type="match status" value="1"/>
</dbReference>
<evidence type="ECO:0000256" key="7">
    <source>
        <dbReference type="ARBA" id="ARBA00023254"/>
    </source>
</evidence>
<protein>
    <recommendedName>
        <fullName evidence="9">DNA 3'-5' helicase</fullName>
        <ecNumber evidence="9">5.6.2.4</ecNumber>
    </recommendedName>
</protein>
<dbReference type="GO" id="GO:0051321">
    <property type="term" value="P:meiotic cell cycle"/>
    <property type="evidence" value="ECO:0007669"/>
    <property type="project" value="UniProtKB-KW"/>
</dbReference>
<dbReference type="InterPro" id="IPR014001">
    <property type="entry name" value="Helicase_ATP-bd"/>
</dbReference>
<reference evidence="14" key="1">
    <citation type="submission" date="2021-03" db="EMBL/GenBank/DDBJ databases">
        <title>Comparative genomics and phylogenomic investigation of the class Geoglossomycetes provide insights into ecological specialization and systematics.</title>
        <authorList>
            <person name="Melie T."/>
            <person name="Pirro S."/>
            <person name="Miller A.N."/>
            <person name="Quandt A."/>
        </authorList>
    </citation>
    <scope>NUCLEOTIDE SEQUENCE</scope>
    <source>
        <strain evidence="14">GBOQ0MN5Z8</strain>
    </source>
</reference>
<evidence type="ECO:0000313" key="15">
    <source>
        <dbReference type="Proteomes" id="UP000698800"/>
    </source>
</evidence>
<dbReference type="Pfam" id="PF23445">
    <property type="entry name" value="WHD_SNRNP200"/>
    <property type="match status" value="1"/>
</dbReference>
<organism evidence="14 15">
    <name type="scientific">Glutinoglossum americanum</name>
    <dbReference type="NCBI Taxonomy" id="1670608"/>
    <lineage>
        <taxon>Eukaryota</taxon>
        <taxon>Fungi</taxon>
        <taxon>Dikarya</taxon>
        <taxon>Ascomycota</taxon>
        <taxon>Pezizomycotina</taxon>
        <taxon>Geoglossomycetes</taxon>
        <taxon>Geoglossales</taxon>
        <taxon>Geoglossaceae</taxon>
        <taxon>Glutinoglossum</taxon>
    </lineage>
</organism>
<evidence type="ECO:0000256" key="8">
    <source>
        <dbReference type="ARBA" id="ARBA00034617"/>
    </source>
</evidence>
<keyword evidence="6" id="KW-0413">Isomerase</keyword>
<gene>
    <name evidence="14" type="ORF">FGG08_001520</name>
</gene>
<dbReference type="SMART" id="SM00973">
    <property type="entry name" value="Sec63"/>
    <property type="match status" value="1"/>
</dbReference>
<dbReference type="CDD" id="cd18795">
    <property type="entry name" value="SF2_C_Ski2"/>
    <property type="match status" value="1"/>
</dbReference>
<dbReference type="SUPFAM" id="SSF158702">
    <property type="entry name" value="Sec63 N-terminal domain-like"/>
    <property type="match status" value="1"/>
</dbReference>
<evidence type="ECO:0000256" key="2">
    <source>
        <dbReference type="ARBA" id="ARBA00022741"/>
    </source>
</evidence>
<dbReference type="GO" id="GO:0005524">
    <property type="term" value="F:ATP binding"/>
    <property type="evidence" value="ECO:0007669"/>
    <property type="project" value="UniProtKB-KW"/>
</dbReference>
<evidence type="ECO:0000259" key="13">
    <source>
        <dbReference type="PROSITE" id="PS51194"/>
    </source>
</evidence>
<comment type="similarity">
    <text evidence="1">Belongs to the helicase family. SKI2 subfamily.</text>
</comment>
<dbReference type="EMBL" id="JAGHQL010000020">
    <property type="protein sequence ID" value="KAH0544379.1"/>
    <property type="molecule type" value="Genomic_DNA"/>
</dbReference>
<evidence type="ECO:0000256" key="4">
    <source>
        <dbReference type="ARBA" id="ARBA00022806"/>
    </source>
</evidence>
<keyword evidence="2" id="KW-0547">Nucleotide-binding</keyword>
<dbReference type="GO" id="GO:0003676">
    <property type="term" value="F:nucleic acid binding"/>
    <property type="evidence" value="ECO:0007669"/>
    <property type="project" value="InterPro"/>
</dbReference>
<dbReference type="InterPro" id="IPR052247">
    <property type="entry name" value="Meiotic_Crossover_Helicase"/>
</dbReference>
<feature type="region of interest" description="Disordered" evidence="11">
    <location>
        <begin position="152"/>
        <end position="196"/>
    </location>
</feature>
<dbReference type="Proteomes" id="UP000698800">
    <property type="component" value="Unassembled WGS sequence"/>
</dbReference>
<dbReference type="GO" id="GO:0016787">
    <property type="term" value="F:hydrolase activity"/>
    <property type="evidence" value="ECO:0007669"/>
    <property type="project" value="UniProtKB-KW"/>
</dbReference>
<dbReference type="Pfam" id="PF00270">
    <property type="entry name" value="DEAD"/>
    <property type="match status" value="1"/>
</dbReference>
<dbReference type="SMART" id="SM00490">
    <property type="entry name" value="HELICc"/>
    <property type="match status" value="1"/>
</dbReference>
<evidence type="ECO:0000256" key="9">
    <source>
        <dbReference type="ARBA" id="ARBA00034808"/>
    </source>
</evidence>
<dbReference type="GO" id="GO:0043138">
    <property type="term" value="F:3'-5' DNA helicase activity"/>
    <property type="evidence" value="ECO:0007669"/>
    <property type="project" value="UniProtKB-EC"/>
</dbReference>
<dbReference type="Pfam" id="PF00271">
    <property type="entry name" value="Helicase_C"/>
    <property type="match status" value="1"/>
</dbReference>
<dbReference type="InterPro" id="IPR001650">
    <property type="entry name" value="Helicase_C-like"/>
</dbReference>
<dbReference type="Gene3D" id="3.40.50.300">
    <property type="entry name" value="P-loop containing nucleotide triphosphate hydrolases"/>
    <property type="match status" value="2"/>
</dbReference>
<dbReference type="Pfam" id="PF02889">
    <property type="entry name" value="Sec63"/>
    <property type="match status" value="1"/>
</dbReference>
<dbReference type="Gene3D" id="1.10.3380.10">
    <property type="entry name" value="Sec63 N-terminal domain-like domain"/>
    <property type="match status" value="1"/>
</dbReference>
<keyword evidence="4" id="KW-0347">Helicase</keyword>
<dbReference type="OrthoDB" id="5575at2759"/>
<feature type="compositionally biased region" description="Basic and acidic residues" evidence="11">
    <location>
        <begin position="1125"/>
        <end position="1138"/>
    </location>
</feature>
<sequence>MESSFGQFVSEVGGNSLSRQDHQCRAGYGRDPDSGPPAMTSRFPLNQASRAEDELLRISQQGYSFSNPQPHQPEEEYFLDDFDSQLLYENAPIRQNAGYSQAIVSARSRLSLPAHYGGSLFSNFGSQPGQVQVHRTPESRFDLSRFAYTPPKASNGLSSSPQGVTSSPTPLHPPRRVNQSSREKQPSFITKGDIPPSQLQRQEVNVGGLAPPVVRGIQLVSVHELPDRFRSIFHYPVFNAVQSKCFNTVYKTNDNLVLASPTGSGKTAVLELAICRLIAGYASNSFKIVYQAPIKSLCSERQRDWARKFAPLDLVCAELTGDTDQAHLRNVQSANIIITTPEKWDSMTRKWKDHRKLMELVKLFLIDEVHTLQDRRGATLEAVVSRMKSIGSDVRFLALSATVPNSQDIATWLGKDSTNPHLPAQRERFGEEFRPVKLQKFVYGYNSSGNDFSFDKILDKKNMAICTAKNLASLWDEKSPRDRYWHTPRQRASLRDADLQKCVDSGVAYHHAGLDIADRQAVEKSYLEGQISVICCTSTLAVGVNLPCHLVIIKNTVTWTAAGSKEYADLEIMQMLGRAGRPQFDDNAVAVIMTRKEKADHYQKMVSGEETLESCLHLNLIEHLNAEIGLGTVTDACSARVWLESSFLYVRLRQNPNYYKLEGSSGAKGLDEIIGEICERNTNLLENEGLTSLDGSKYKCTEFGDAMSKYYLKFETMRTLLALEEKAKISDILMALSLAEEFKEIRLKSGEKSLYKEINKASGIKFPIKVDIALAAHKASLILQSELGGVEFPAEDQFQKYRHQFNQDKAIILQHVQRLIRCIIDCKLHLHDSVSVRNGLELARSLSGRAWDNSPLQLKQISGLGPVAVRKLVSAGVRNIEMLEATEPHRIEMIMSRNPPFGNQVLAIAKEFPRLTVSAAMTGKDVRNGEPVKARFRAVLGYSNDRTPVMFHRKLVYVTFLAETSDGELLDFRRIRLKNGQDVMFMGSLTSPSQYVTCYVMCDEIAGTLKYVEVNPNLDPSLFPALVATRPAGSPGPNPNRTWLPQRHGDNLSGFRTAREVHRDDEDELWDNDINDGDLVAAAGDLEFEHIDRYADKLASETRKNTLANGRSKRRTPPTGQCEAESGKDGNSPRRLENGKWACNHRCKDKTK</sequence>
<dbReference type="PROSITE" id="PS51192">
    <property type="entry name" value="HELICASE_ATP_BIND_1"/>
    <property type="match status" value="1"/>
</dbReference>
<keyword evidence="3" id="KW-0378">Hydrolase</keyword>
<dbReference type="AlphaFoldDB" id="A0A9P8L5A5"/>
<evidence type="ECO:0000256" key="1">
    <source>
        <dbReference type="ARBA" id="ARBA00010140"/>
    </source>
</evidence>
<dbReference type="SMART" id="SM00487">
    <property type="entry name" value="DEXDc"/>
    <property type="match status" value="1"/>
</dbReference>
<dbReference type="EC" id="5.6.2.4" evidence="9"/>
<dbReference type="InterPro" id="IPR027417">
    <property type="entry name" value="P-loop_NTPase"/>
</dbReference>
<feature type="compositionally biased region" description="Polar residues" evidence="11">
    <location>
        <begin position="155"/>
        <end position="169"/>
    </location>
</feature>
<dbReference type="Gene3D" id="1.10.10.10">
    <property type="entry name" value="Winged helix-like DNA-binding domain superfamily/Winged helix DNA-binding domain"/>
    <property type="match status" value="1"/>
</dbReference>